<dbReference type="PANTHER" id="PTHR37315:SF1">
    <property type="entry name" value="UPF0311 PROTEIN BLR7842"/>
    <property type="match status" value="1"/>
</dbReference>
<dbReference type="EMBL" id="JACLAX010000001">
    <property type="protein sequence ID" value="MBC2667878.1"/>
    <property type="molecule type" value="Genomic_DNA"/>
</dbReference>
<name>A0A7X1FVR5_9SPHN</name>
<sequence length="169" mass="19169">MPYFTETSRPDEPRFEFLFEIALTWKAIQSIPNMPSGAGRGATYLDTGTITGPHLNGRVVPQSGADWALFRPDQVLGLDARYMLEAEDGTLILMRNTGYLAGRAPDVIPRIQKWMFENGPPVPFEDYYLRTTPTFEVEEGRYDWLMRTVVVGIGTRQLTGNTIRYFALL</sequence>
<dbReference type="Pfam" id="PF11578">
    <property type="entry name" value="DUF3237"/>
    <property type="match status" value="1"/>
</dbReference>
<keyword evidence="3" id="KW-1185">Reference proteome</keyword>
<dbReference type="Gene3D" id="2.40.160.20">
    <property type="match status" value="1"/>
</dbReference>
<comment type="caution">
    <text evidence="2">The sequence shown here is derived from an EMBL/GenBank/DDBJ whole genome shotgun (WGS) entry which is preliminary data.</text>
</comment>
<evidence type="ECO:0000256" key="1">
    <source>
        <dbReference type="HAMAP-Rule" id="MF_00775"/>
    </source>
</evidence>
<dbReference type="RefSeq" id="WP_185677743.1">
    <property type="nucleotide sequence ID" value="NZ_JACLAX010000001.1"/>
</dbReference>
<accession>A0A7X1FVR5</accession>
<evidence type="ECO:0000313" key="3">
    <source>
        <dbReference type="Proteomes" id="UP000551327"/>
    </source>
</evidence>
<dbReference type="AlphaFoldDB" id="A0A7X1FVR5"/>
<dbReference type="PANTHER" id="PTHR37315">
    <property type="entry name" value="UPF0311 PROTEIN BLR7842"/>
    <property type="match status" value="1"/>
</dbReference>
<comment type="similarity">
    <text evidence="1">Belongs to the UPF0311 family.</text>
</comment>
<proteinExistence type="inferred from homology"/>
<gene>
    <name evidence="2" type="ORF">H7F53_01805</name>
</gene>
<dbReference type="InterPro" id="IPR020915">
    <property type="entry name" value="UPF0311"/>
</dbReference>
<reference evidence="2 3" key="1">
    <citation type="submission" date="2020-08" db="EMBL/GenBank/DDBJ databases">
        <title>The genome sequence of type strain Novosphingobium piscinae KCTC 42194.</title>
        <authorList>
            <person name="Liu Y."/>
        </authorList>
    </citation>
    <scope>NUCLEOTIDE SEQUENCE [LARGE SCALE GENOMIC DNA]</scope>
    <source>
        <strain evidence="2 3">KCTC 42194</strain>
    </source>
</reference>
<protein>
    <recommendedName>
        <fullName evidence="1">UPF0311 protein H7F53_01805</fullName>
    </recommendedName>
</protein>
<evidence type="ECO:0000313" key="2">
    <source>
        <dbReference type="EMBL" id="MBC2667878.1"/>
    </source>
</evidence>
<dbReference type="Proteomes" id="UP000551327">
    <property type="component" value="Unassembled WGS sequence"/>
</dbReference>
<organism evidence="2 3">
    <name type="scientific">Novosphingobium piscinae</name>
    <dbReference type="NCBI Taxonomy" id="1507448"/>
    <lineage>
        <taxon>Bacteria</taxon>
        <taxon>Pseudomonadati</taxon>
        <taxon>Pseudomonadota</taxon>
        <taxon>Alphaproteobacteria</taxon>
        <taxon>Sphingomonadales</taxon>
        <taxon>Sphingomonadaceae</taxon>
        <taxon>Novosphingobium</taxon>
    </lineage>
</organism>
<dbReference type="HAMAP" id="MF_00775">
    <property type="entry name" value="UPF0311"/>
    <property type="match status" value="1"/>
</dbReference>